<dbReference type="Proteomes" id="UP000027178">
    <property type="component" value="Unassembled WGS sequence"/>
</dbReference>
<keyword evidence="3" id="KW-1185">Reference proteome</keyword>
<feature type="compositionally biased region" description="Basic and acidic residues" evidence="1">
    <location>
        <begin position="13"/>
        <end position="26"/>
    </location>
</feature>
<organism evidence="2 3">
    <name type="scientific">Kitasatospora cheerisanensis KCTC 2395</name>
    <dbReference type="NCBI Taxonomy" id="1348663"/>
    <lineage>
        <taxon>Bacteria</taxon>
        <taxon>Bacillati</taxon>
        <taxon>Actinomycetota</taxon>
        <taxon>Actinomycetes</taxon>
        <taxon>Kitasatosporales</taxon>
        <taxon>Streptomycetaceae</taxon>
        <taxon>Kitasatospora</taxon>
    </lineage>
</organism>
<gene>
    <name evidence="2" type="ORF">KCH_26880</name>
</gene>
<comment type="caution">
    <text evidence="2">The sequence shown here is derived from an EMBL/GenBank/DDBJ whole genome shotgun (WGS) entry which is preliminary data.</text>
</comment>
<proteinExistence type="predicted"/>
<dbReference type="AlphaFoldDB" id="A0A066YW28"/>
<dbReference type="EMBL" id="JNBY01000083">
    <property type="protein sequence ID" value="KDN85457.1"/>
    <property type="molecule type" value="Genomic_DNA"/>
</dbReference>
<sequence length="101" mass="11325">MERHPRGLLLHARGGDRGGTVDERAGDGGLFGHGWGSRLPLSKAVCGRGIRTPDSADWLRRRGSRWAQHDSPRRGGRPSLDYRPSPRQLRRSSRIRMMSSL</sequence>
<reference evidence="2 3" key="1">
    <citation type="submission" date="2014-05" db="EMBL/GenBank/DDBJ databases">
        <title>Draft Genome Sequence of Kitasatospora cheerisanensis KCTC 2395.</title>
        <authorList>
            <person name="Nam D.H."/>
        </authorList>
    </citation>
    <scope>NUCLEOTIDE SEQUENCE [LARGE SCALE GENOMIC DNA]</scope>
    <source>
        <strain evidence="2 3">KCTC 2395</strain>
    </source>
</reference>
<dbReference type="PATRIC" id="fig|1348663.4.peg.2593"/>
<accession>A0A066YW28</accession>
<evidence type="ECO:0000313" key="3">
    <source>
        <dbReference type="Proteomes" id="UP000027178"/>
    </source>
</evidence>
<evidence type="ECO:0000313" key="2">
    <source>
        <dbReference type="EMBL" id="KDN85457.1"/>
    </source>
</evidence>
<dbReference type="HOGENOM" id="CLU_2287747_0_0_11"/>
<name>A0A066YW28_9ACTN</name>
<feature type="region of interest" description="Disordered" evidence="1">
    <location>
        <begin position="63"/>
        <end position="101"/>
    </location>
</feature>
<feature type="region of interest" description="Disordered" evidence="1">
    <location>
        <begin position="1"/>
        <end position="26"/>
    </location>
</feature>
<protein>
    <submittedName>
        <fullName evidence="2">Uncharacterized protein</fullName>
    </submittedName>
</protein>
<evidence type="ECO:0000256" key="1">
    <source>
        <dbReference type="SAM" id="MobiDB-lite"/>
    </source>
</evidence>